<dbReference type="AlphaFoldDB" id="A0A975GDJ9"/>
<name>A0A975GDJ9_9BACT</name>
<reference evidence="1" key="1">
    <citation type="submission" date="2019-11" db="EMBL/GenBank/DDBJ databases">
        <authorList>
            <person name="Kojima H."/>
        </authorList>
    </citation>
    <scope>NUCLEOTIDE SEQUENCE</scope>
    <source>
        <strain evidence="1">H1576</strain>
    </source>
</reference>
<dbReference type="RefSeq" id="WP_207561478.1">
    <property type="nucleotide sequence ID" value="NZ_CP046072.1"/>
</dbReference>
<dbReference type="Proteomes" id="UP000671852">
    <property type="component" value="Chromosome"/>
</dbReference>
<sequence length="400" mass="45040">MKKTKISLLEFESEAIAQHNSGITTITFFRGSLVDVAPIILEKFNELIRSNPWLAGKLERKNKKERLELWYSEDVSEELSSKLFHLNPQGVSVNSKMSYAELGIAADSCILPNAKKTVNRDKPLTSLTLIADSLEPESAFAMIFSLSHNIADGHTYYSILNMLSKDAPMESLNVTRKNEATPKMIGAVGEKEYKYFKGVAHFINIFRGIIFGKKIQAFAFYIDELKIDEIKSQEKKKIEYVSTNDILSSSFANLVNARVSMMAINYRGKLSGLEEKDAGNYEGIVMHDKDNYKDAASVRASLKGGSPYIGLRKPLPSFIEGIFCQMSLITNWASFSKEIIIDNCEEILHLPLGRASGMMPYEIAIIFRAKKERHGIIYFTKKLQASNFNSEVVPIKEILF</sequence>
<evidence type="ECO:0000313" key="2">
    <source>
        <dbReference type="Proteomes" id="UP000671852"/>
    </source>
</evidence>
<reference evidence="1" key="2">
    <citation type="submission" date="2021-04" db="EMBL/GenBank/DDBJ databases">
        <title>Isolation and characterization of a novel species of the genus Sulfurimonas.</title>
        <authorList>
            <person name="Fukui M."/>
        </authorList>
    </citation>
    <scope>NUCLEOTIDE SEQUENCE</scope>
    <source>
        <strain evidence="1">H1576</strain>
    </source>
</reference>
<accession>A0A975GDJ9</accession>
<evidence type="ECO:0000313" key="1">
    <source>
        <dbReference type="EMBL" id="QSZ42667.1"/>
    </source>
</evidence>
<proteinExistence type="predicted"/>
<protein>
    <submittedName>
        <fullName evidence="1">Uncharacterized protein</fullName>
    </submittedName>
</protein>
<gene>
    <name evidence="1" type="ORF">GJV85_11280</name>
</gene>
<dbReference type="KEGG" id="saqt:GJV85_11280"/>
<dbReference type="EMBL" id="CP046072">
    <property type="protein sequence ID" value="QSZ42667.1"/>
    <property type="molecule type" value="Genomic_DNA"/>
</dbReference>
<organism evidence="1 2">
    <name type="scientific">Sulfurimonas aquatica</name>
    <dbReference type="NCBI Taxonomy" id="2672570"/>
    <lineage>
        <taxon>Bacteria</taxon>
        <taxon>Pseudomonadati</taxon>
        <taxon>Campylobacterota</taxon>
        <taxon>Epsilonproteobacteria</taxon>
        <taxon>Campylobacterales</taxon>
        <taxon>Sulfurimonadaceae</taxon>
        <taxon>Sulfurimonas</taxon>
    </lineage>
</organism>
<keyword evidence="2" id="KW-1185">Reference proteome</keyword>